<protein>
    <recommendedName>
        <fullName evidence="9">Transport permease protein</fullName>
    </recommendedName>
</protein>
<proteinExistence type="inferred from homology"/>
<dbReference type="Pfam" id="PF01061">
    <property type="entry name" value="ABC2_membrane"/>
    <property type="match status" value="1"/>
</dbReference>
<evidence type="ECO:0000256" key="3">
    <source>
        <dbReference type="ARBA" id="ARBA00022448"/>
    </source>
</evidence>
<keyword evidence="12" id="KW-1185">Reference proteome</keyword>
<evidence type="ECO:0000256" key="5">
    <source>
        <dbReference type="ARBA" id="ARBA00022519"/>
    </source>
</evidence>
<organism evidence="11 12">
    <name type="scientific">Plantibacter elymi</name>
    <name type="common">nom. nud.</name>
    <dbReference type="NCBI Taxonomy" id="199708"/>
    <lineage>
        <taxon>Bacteria</taxon>
        <taxon>Bacillati</taxon>
        <taxon>Actinomycetota</taxon>
        <taxon>Actinomycetes</taxon>
        <taxon>Micrococcales</taxon>
        <taxon>Microbacteriaceae</taxon>
        <taxon>Plantibacter</taxon>
    </lineage>
</organism>
<keyword evidence="4 9" id="KW-1003">Cell membrane</keyword>
<accession>A0ABY1RDF5</accession>
<dbReference type="PANTHER" id="PTHR30413">
    <property type="entry name" value="INNER MEMBRANE TRANSPORT PERMEASE"/>
    <property type="match status" value="1"/>
</dbReference>
<evidence type="ECO:0000313" key="12">
    <source>
        <dbReference type="Proteomes" id="UP000194464"/>
    </source>
</evidence>
<feature type="transmembrane region" description="Helical" evidence="9">
    <location>
        <begin position="69"/>
        <end position="96"/>
    </location>
</feature>
<evidence type="ECO:0000256" key="7">
    <source>
        <dbReference type="ARBA" id="ARBA00022989"/>
    </source>
</evidence>
<reference evidence="11 12" key="1">
    <citation type="submission" date="2017-04" db="EMBL/GenBank/DDBJ databases">
        <authorList>
            <person name="Varghese N."/>
            <person name="Submissions S."/>
        </authorList>
    </citation>
    <scope>NUCLEOTIDE SEQUENCE [LARGE SCALE GENOMIC DNA]</scope>
    <source>
        <strain evidence="11 12">VKM Ac-1784</strain>
    </source>
</reference>
<feature type="transmembrane region" description="Helical" evidence="9">
    <location>
        <begin position="148"/>
        <end position="167"/>
    </location>
</feature>
<dbReference type="InterPro" id="IPR047817">
    <property type="entry name" value="ABC2_TM_bact-type"/>
</dbReference>
<evidence type="ECO:0000313" key="11">
    <source>
        <dbReference type="EMBL" id="SMQ70720.1"/>
    </source>
</evidence>
<evidence type="ECO:0000256" key="9">
    <source>
        <dbReference type="RuleBase" id="RU361157"/>
    </source>
</evidence>
<feature type="transmembrane region" description="Helical" evidence="9">
    <location>
        <begin position="34"/>
        <end position="57"/>
    </location>
</feature>
<name>A0ABY1RDF5_9MICO</name>
<comment type="caution">
    <text evidence="11">The sequence shown here is derived from an EMBL/GenBank/DDBJ whole genome shotgun (WGS) entry which is preliminary data.</text>
</comment>
<dbReference type="PROSITE" id="PS51012">
    <property type="entry name" value="ABC_TM2"/>
    <property type="match status" value="1"/>
</dbReference>
<feature type="transmembrane region" description="Helical" evidence="9">
    <location>
        <begin position="117"/>
        <end position="142"/>
    </location>
</feature>
<keyword evidence="7 9" id="KW-1133">Transmembrane helix</keyword>
<dbReference type="PANTHER" id="PTHR30413:SF8">
    <property type="entry name" value="TRANSPORT PERMEASE PROTEIN"/>
    <property type="match status" value="1"/>
</dbReference>
<feature type="transmembrane region" description="Helical" evidence="9">
    <location>
        <begin position="179"/>
        <end position="196"/>
    </location>
</feature>
<evidence type="ECO:0000259" key="10">
    <source>
        <dbReference type="PROSITE" id="PS51012"/>
    </source>
</evidence>
<keyword evidence="8 9" id="KW-0472">Membrane</keyword>
<comment type="similarity">
    <text evidence="2 9">Belongs to the ABC-2 integral membrane protein family.</text>
</comment>
<evidence type="ECO:0000256" key="6">
    <source>
        <dbReference type="ARBA" id="ARBA00022692"/>
    </source>
</evidence>
<keyword evidence="3 9" id="KW-0813">Transport</keyword>
<evidence type="ECO:0000256" key="2">
    <source>
        <dbReference type="ARBA" id="ARBA00007783"/>
    </source>
</evidence>
<evidence type="ECO:0000256" key="4">
    <source>
        <dbReference type="ARBA" id="ARBA00022475"/>
    </source>
</evidence>
<gene>
    <name evidence="11" type="ORF">SAMN06295909_2247</name>
</gene>
<feature type="domain" description="ABC transmembrane type-2" evidence="10">
    <location>
        <begin position="31"/>
        <end position="270"/>
    </location>
</feature>
<evidence type="ECO:0000256" key="1">
    <source>
        <dbReference type="ARBA" id="ARBA00004429"/>
    </source>
</evidence>
<feature type="transmembrane region" description="Helical" evidence="9">
    <location>
        <begin position="247"/>
        <end position="268"/>
    </location>
</feature>
<dbReference type="EMBL" id="FXWJ01000003">
    <property type="protein sequence ID" value="SMQ70720.1"/>
    <property type="molecule type" value="Genomic_DNA"/>
</dbReference>
<keyword evidence="5" id="KW-0997">Cell inner membrane</keyword>
<dbReference type="Proteomes" id="UP000194464">
    <property type="component" value="Unassembled WGS sequence"/>
</dbReference>
<comment type="subcellular location">
    <subcellularLocation>
        <location evidence="1">Cell inner membrane</location>
        <topology evidence="1">Multi-pass membrane protein</topology>
    </subcellularLocation>
    <subcellularLocation>
        <location evidence="9">Cell membrane</location>
        <topology evidence="9">Multi-pass membrane protein</topology>
    </subcellularLocation>
</comment>
<dbReference type="RefSeq" id="WP_086474062.1">
    <property type="nucleotide sequence ID" value="NZ_FXWJ01000003.1"/>
</dbReference>
<evidence type="ECO:0000256" key="8">
    <source>
        <dbReference type="ARBA" id="ARBA00023136"/>
    </source>
</evidence>
<sequence length="278" mass="31020">MQYFKELASARELLANLTLRDIRGQYKRTVLGRVWSLASPLSAMLVYTFVFSFIFNIKPAAGDPSGVNVFAIWLLCGLLPWTFFSAAISAGMGSLVGNSGLITKVYFPRVVLPISSVLTVGYNWLFEMAVLTIALLIVGAFVLPWLPLVVLMMLILVVFATGVGLALSVANVYFRDTQYLLSIVLQIWMYLTPIVYPESLVRDQSDKVGGLFGTNIEVMDIYSLNPMLHFVHVFRNIMYDNRWPDSADVWACVAWAVAAIAVGLFVFARKEKRLAEIL</sequence>
<keyword evidence="6 9" id="KW-0812">Transmembrane</keyword>
<dbReference type="InterPro" id="IPR013525">
    <property type="entry name" value="ABC2_TM"/>
</dbReference>